<proteinExistence type="inferred from homology"/>
<dbReference type="PANTHER" id="PTHR48081:SF8">
    <property type="entry name" value="ALPHA_BETA HYDROLASE FOLD-3 DOMAIN-CONTAINING PROTEIN-RELATED"/>
    <property type="match status" value="1"/>
</dbReference>
<dbReference type="InterPro" id="IPR050300">
    <property type="entry name" value="GDXG_lipolytic_enzyme"/>
</dbReference>
<dbReference type="InterPro" id="IPR013094">
    <property type="entry name" value="AB_hydrolase_3"/>
</dbReference>
<name>A0A9D2SQR8_9FIRM</name>
<evidence type="ECO:0000256" key="2">
    <source>
        <dbReference type="ARBA" id="ARBA00022801"/>
    </source>
</evidence>
<comment type="caution">
    <text evidence="5">The sequence shown here is derived from an EMBL/GenBank/DDBJ whole genome shotgun (WGS) entry which is preliminary data.</text>
</comment>
<dbReference type="PANTHER" id="PTHR48081">
    <property type="entry name" value="AB HYDROLASE SUPERFAMILY PROTEIN C4A8.06C"/>
    <property type="match status" value="1"/>
</dbReference>
<evidence type="ECO:0000259" key="4">
    <source>
        <dbReference type="Pfam" id="PF07859"/>
    </source>
</evidence>
<keyword evidence="2 5" id="KW-0378">Hydrolase</keyword>
<dbReference type="Gene3D" id="3.40.50.1820">
    <property type="entry name" value="alpha/beta hydrolase"/>
    <property type="match status" value="1"/>
</dbReference>
<comment type="similarity">
    <text evidence="1">Belongs to the 'GDXG' lipolytic enzyme family.</text>
</comment>
<evidence type="ECO:0000313" key="6">
    <source>
        <dbReference type="Proteomes" id="UP000823891"/>
    </source>
</evidence>
<sequence>MAIFRRNGSEGKNVRTQEQNQSLMKLIKRVHSVVEHEDIEKHRQSQDYFGALLGNSREMDIVPVDVEGMHCEWVRVRRPHVKRRVILYCHGGGYSTGSCIYARTLTTKLASAASMDVFCFDYRLAPEYPYPAAPQDAMKAWDHLMLQGFGAADVVVAGDSAGGNLALSLTLSLREQGRLLPGGLVLLSPWTDLTASGKSHESRAEVDPVLDAEYLQKMTENYAKDADCRNPLVSPLFADFSGFPPVYIQAGDNEVLLSDSTRLQKNMLRAGVPARLDVFEGMWHVFQMSPFKTAAEAMDKCAEFIFEIGR</sequence>
<dbReference type="SUPFAM" id="SSF53474">
    <property type="entry name" value="alpha/beta-Hydrolases"/>
    <property type="match status" value="1"/>
</dbReference>
<evidence type="ECO:0000256" key="1">
    <source>
        <dbReference type="ARBA" id="ARBA00010515"/>
    </source>
</evidence>
<protein>
    <submittedName>
        <fullName evidence="5">Alpha/beta hydrolase</fullName>
    </submittedName>
</protein>
<dbReference type="InterPro" id="IPR033140">
    <property type="entry name" value="Lipase_GDXG_put_SER_AS"/>
</dbReference>
<evidence type="ECO:0000313" key="5">
    <source>
        <dbReference type="EMBL" id="HJC23461.1"/>
    </source>
</evidence>
<gene>
    <name evidence="5" type="ORF">H9761_07125</name>
</gene>
<evidence type="ECO:0000256" key="3">
    <source>
        <dbReference type="PROSITE-ProRule" id="PRU10038"/>
    </source>
</evidence>
<dbReference type="GO" id="GO:0016787">
    <property type="term" value="F:hydrolase activity"/>
    <property type="evidence" value="ECO:0007669"/>
    <property type="project" value="UniProtKB-KW"/>
</dbReference>
<feature type="active site" evidence="3">
    <location>
        <position position="160"/>
    </location>
</feature>
<dbReference type="AlphaFoldDB" id="A0A9D2SQR8"/>
<dbReference type="Pfam" id="PF07859">
    <property type="entry name" value="Abhydrolase_3"/>
    <property type="match status" value="1"/>
</dbReference>
<dbReference type="EMBL" id="DWWS01000024">
    <property type="protein sequence ID" value="HJC23461.1"/>
    <property type="molecule type" value="Genomic_DNA"/>
</dbReference>
<organism evidence="5 6">
    <name type="scientific">Candidatus Eisenbergiella merdavium</name>
    <dbReference type="NCBI Taxonomy" id="2838551"/>
    <lineage>
        <taxon>Bacteria</taxon>
        <taxon>Bacillati</taxon>
        <taxon>Bacillota</taxon>
        <taxon>Clostridia</taxon>
        <taxon>Lachnospirales</taxon>
        <taxon>Lachnospiraceae</taxon>
        <taxon>Eisenbergiella</taxon>
    </lineage>
</organism>
<dbReference type="InterPro" id="IPR029058">
    <property type="entry name" value="AB_hydrolase_fold"/>
</dbReference>
<dbReference type="Proteomes" id="UP000823891">
    <property type="component" value="Unassembled WGS sequence"/>
</dbReference>
<accession>A0A9D2SQR8</accession>
<feature type="domain" description="Alpha/beta hydrolase fold-3" evidence="4">
    <location>
        <begin position="86"/>
        <end position="287"/>
    </location>
</feature>
<reference evidence="5" key="2">
    <citation type="submission" date="2021-04" db="EMBL/GenBank/DDBJ databases">
        <authorList>
            <person name="Gilroy R."/>
        </authorList>
    </citation>
    <scope>NUCLEOTIDE SEQUENCE</scope>
    <source>
        <strain evidence="5">USAMLcec2-132</strain>
    </source>
</reference>
<reference evidence="5" key="1">
    <citation type="journal article" date="2021" name="PeerJ">
        <title>Extensive microbial diversity within the chicken gut microbiome revealed by metagenomics and culture.</title>
        <authorList>
            <person name="Gilroy R."/>
            <person name="Ravi A."/>
            <person name="Getino M."/>
            <person name="Pursley I."/>
            <person name="Horton D.L."/>
            <person name="Alikhan N.F."/>
            <person name="Baker D."/>
            <person name="Gharbi K."/>
            <person name="Hall N."/>
            <person name="Watson M."/>
            <person name="Adriaenssens E.M."/>
            <person name="Foster-Nyarko E."/>
            <person name="Jarju S."/>
            <person name="Secka A."/>
            <person name="Antonio M."/>
            <person name="Oren A."/>
            <person name="Chaudhuri R.R."/>
            <person name="La Ragione R."/>
            <person name="Hildebrand F."/>
            <person name="Pallen M.J."/>
        </authorList>
    </citation>
    <scope>NUCLEOTIDE SEQUENCE</scope>
    <source>
        <strain evidence="5">USAMLcec2-132</strain>
    </source>
</reference>
<dbReference type="PROSITE" id="PS01174">
    <property type="entry name" value="LIPASE_GDXG_SER"/>
    <property type="match status" value="1"/>
</dbReference>